<feature type="repeat" description="PPR" evidence="2">
    <location>
        <begin position="316"/>
        <end position="350"/>
    </location>
</feature>
<evidence type="ECO:0000313" key="3">
    <source>
        <dbReference type="EMBL" id="KAH0452986.1"/>
    </source>
</evidence>
<dbReference type="EMBL" id="JAGFBR010000016">
    <property type="protein sequence ID" value="KAH0452986.1"/>
    <property type="molecule type" value="Genomic_DNA"/>
</dbReference>
<keyword evidence="1" id="KW-0677">Repeat</keyword>
<dbReference type="PANTHER" id="PTHR45613">
    <property type="entry name" value="PENTATRICOPEPTIDE REPEAT-CONTAINING PROTEIN"/>
    <property type="match status" value="1"/>
</dbReference>
<feature type="repeat" description="PPR" evidence="2">
    <location>
        <begin position="351"/>
        <end position="385"/>
    </location>
</feature>
<feature type="repeat" description="PPR" evidence="2">
    <location>
        <begin position="528"/>
        <end position="562"/>
    </location>
</feature>
<evidence type="ECO:0000256" key="1">
    <source>
        <dbReference type="ARBA" id="ARBA00022737"/>
    </source>
</evidence>
<organism evidence="3 4">
    <name type="scientific">Dendrobium chrysotoxum</name>
    <name type="common">Orchid</name>
    <dbReference type="NCBI Taxonomy" id="161865"/>
    <lineage>
        <taxon>Eukaryota</taxon>
        <taxon>Viridiplantae</taxon>
        <taxon>Streptophyta</taxon>
        <taxon>Embryophyta</taxon>
        <taxon>Tracheophyta</taxon>
        <taxon>Spermatophyta</taxon>
        <taxon>Magnoliopsida</taxon>
        <taxon>Liliopsida</taxon>
        <taxon>Asparagales</taxon>
        <taxon>Orchidaceae</taxon>
        <taxon>Epidendroideae</taxon>
        <taxon>Malaxideae</taxon>
        <taxon>Dendrobiinae</taxon>
        <taxon>Dendrobium</taxon>
    </lineage>
</organism>
<gene>
    <name evidence="3" type="ORF">IEQ34_017310</name>
</gene>
<reference evidence="3 4" key="1">
    <citation type="journal article" date="2021" name="Hortic Res">
        <title>Chromosome-scale assembly of the Dendrobium chrysotoxum genome enhances the understanding of orchid evolution.</title>
        <authorList>
            <person name="Zhang Y."/>
            <person name="Zhang G.Q."/>
            <person name="Zhang D."/>
            <person name="Liu X.D."/>
            <person name="Xu X.Y."/>
            <person name="Sun W.H."/>
            <person name="Yu X."/>
            <person name="Zhu X."/>
            <person name="Wang Z.W."/>
            <person name="Zhao X."/>
            <person name="Zhong W.Y."/>
            <person name="Chen H."/>
            <person name="Yin W.L."/>
            <person name="Huang T."/>
            <person name="Niu S.C."/>
            <person name="Liu Z.J."/>
        </authorList>
    </citation>
    <scope>NUCLEOTIDE SEQUENCE [LARGE SCALE GENOMIC DNA]</scope>
    <source>
        <strain evidence="3">Lindl</strain>
    </source>
</reference>
<dbReference type="PROSITE" id="PS51375">
    <property type="entry name" value="PPR"/>
    <property type="match status" value="9"/>
</dbReference>
<dbReference type="Gene3D" id="1.25.40.10">
    <property type="entry name" value="Tetratricopeptide repeat domain"/>
    <property type="match status" value="6"/>
</dbReference>
<feature type="repeat" description="PPR" evidence="2">
    <location>
        <begin position="633"/>
        <end position="667"/>
    </location>
</feature>
<feature type="repeat" description="PPR" evidence="2">
    <location>
        <begin position="598"/>
        <end position="632"/>
    </location>
</feature>
<sequence length="800" mass="90110">MRPLPSHTPQDRIIPCFRGLTTAADAAAAASLQTLHSSSLFYNGEVKEQHDEDPDTKSQSIANRSYWTKKIHSLSSTPGQIDAALRLIDRLRLRGFRPDSINLSSIIHGLCAAGRSDEAHRRLLFSFTSGIVPDDRTANVLLARLLDASTPRLTLSVLRQLLLAKPAFVPSLTNYNRLIDQCCSLLDPFEAYSLVLDMIVRGRYPNAVTYTALIDGFGRVGLLDDARRMFDEMLQRNIQPNSLTYSVFIRWLMRKKSVHEGKEMMGRLWITMQQEDDRAVNSAAFANLIDSLCVEGFFHEVFRIAEEMPQGKWVCEKFAYGQMVDSLCKSGRHHGASRIIYIMRKRGFIPSLVSYNSIVHGLSKERGCMRAYQLFREGIEFGYSPPEATYKVLVEALCKEKDLCKAKDVTEFMIEIEGVDKIRIYNIFLSALRLTDSPSEQLNMLVLMLQKQCHPDAVTLNTIIHGFCKIGRVNEAMKILDDMMEGKFCSPDVVTFTTAIYGLIDVGRFEEALHFMHKVMAEHNCAPNIVTYNAVLRGLFKLGKGDKSMEIFHEMVGKGVHADCVTHTLIIEGLCEAGRFDQAKKFWDEIVWPSNMHDDYVYAAIMRGLCRLGKLDVACDFLYELVDCGVSPGIVNYNILIDSACKQGMKKQAYQIVGEMRKNGLKLDSVSWRILNKLHERESSNLPDTSLGVNGTREKVSSMSEGLKIDEKNECIEKNDGELGDQLEGLVDHSFSSKVIQDDEINEVWGFGGRNVCICVPMDGFETSNLGEALVAGCPDYVAVYVLRWGVYWPYRTPFA</sequence>
<feature type="repeat" description="PPR" evidence="2">
    <location>
        <begin position="456"/>
        <end position="490"/>
    </location>
</feature>
<evidence type="ECO:0000313" key="4">
    <source>
        <dbReference type="Proteomes" id="UP000775213"/>
    </source>
</evidence>
<dbReference type="Pfam" id="PF13041">
    <property type="entry name" value="PPR_2"/>
    <property type="match status" value="3"/>
</dbReference>
<accession>A0AAV7G956</accession>
<dbReference type="PANTHER" id="PTHR45613:SF9">
    <property type="entry name" value="MITOCHONDRIAL GROUP I INTRON SPLICING FACTOR CCM1"/>
    <property type="match status" value="1"/>
</dbReference>
<dbReference type="AlphaFoldDB" id="A0AAV7G956"/>
<dbReference type="Proteomes" id="UP000775213">
    <property type="component" value="Unassembled WGS sequence"/>
</dbReference>
<evidence type="ECO:0000256" key="2">
    <source>
        <dbReference type="PROSITE-ProRule" id="PRU00708"/>
    </source>
</evidence>
<keyword evidence="4" id="KW-1185">Reference proteome</keyword>
<proteinExistence type="predicted"/>
<evidence type="ECO:0008006" key="5">
    <source>
        <dbReference type="Google" id="ProtNLM"/>
    </source>
</evidence>
<name>A0AAV7G956_DENCH</name>
<dbReference type="InterPro" id="IPR002885">
    <property type="entry name" value="PPR_rpt"/>
</dbReference>
<feature type="repeat" description="PPR" evidence="2">
    <location>
        <begin position="492"/>
        <end position="527"/>
    </location>
</feature>
<comment type="caution">
    <text evidence="3">The sequence shown here is derived from an EMBL/GenBank/DDBJ whole genome shotgun (WGS) entry which is preliminary data.</text>
</comment>
<dbReference type="Pfam" id="PF01535">
    <property type="entry name" value="PPR"/>
    <property type="match status" value="4"/>
</dbReference>
<dbReference type="Pfam" id="PF12854">
    <property type="entry name" value="PPR_1"/>
    <property type="match status" value="1"/>
</dbReference>
<feature type="repeat" description="PPR" evidence="2">
    <location>
        <begin position="63"/>
        <end position="98"/>
    </location>
</feature>
<feature type="repeat" description="PPR" evidence="2">
    <location>
        <begin position="206"/>
        <end position="240"/>
    </location>
</feature>
<protein>
    <recommendedName>
        <fullName evidence="5">Pentatricopeptide repeat-containing protein</fullName>
    </recommendedName>
</protein>
<dbReference type="InterPro" id="IPR011990">
    <property type="entry name" value="TPR-like_helical_dom_sf"/>
</dbReference>
<dbReference type="NCBIfam" id="TIGR00756">
    <property type="entry name" value="PPR"/>
    <property type="match status" value="8"/>
</dbReference>